<dbReference type="InterPro" id="IPR011990">
    <property type="entry name" value="TPR-like_helical_dom_sf"/>
</dbReference>
<evidence type="ECO:0000256" key="1">
    <source>
        <dbReference type="PROSITE-ProRule" id="PRU00339"/>
    </source>
</evidence>
<dbReference type="SUPFAM" id="SSF48452">
    <property type="entry name" value="TPR-like"/>
    <property type="match status" value="1"/>
</dbReference>
<keyword evidence="1" id="KW-0802">TPR repeat</keyword>
<feature type="repeat" description="TPR" evidence="1">
    <location>
        <begin position="55"/>
        <end position="88"/>
    </location>
</feature>
<feature type="compositionally biased region" description="Basic and acidic residues" evidence="2">
    <location>
        <begin position="273"/>
        <end position="285"/>
    </location>
</feature>
<dbReference type="EMBL" id="MFYX01000110">
    <property type="protein sequence ID" value="OGK02295.1"/>
    <property type="molecule type" value="Genomic_DNA"/>
</dbReference>
<sequence>MQLTQEKIETLKERVNRSAGSTAFARLADHYRSTGSVDSAIALCEAGLKSNPEYITGHLILGRCYYEKERVEEAKAKFQTVLELDNRNVFALKILGDIHIQSGNNEVAADFYRRAAECDPLNEEIRSLFTQVKQFYHEKTETAPVLAAEERAAPVEAAAKQTVLEPAPAASTLQDENQEQALASIEESLSGEEVEDEKEALVAEETPQLVAEPVAEAPVLEEVPPSAEIPQAAAPVEDVIEVPSAEPAVDCHESAVAMELLQESAATPDQPVSEERNEQPHHHDDETINKAFDLLTVAKDDLAPHDMSTEMVDLPPEMVKEKRIGDFRAKQYLYERILTEQNELLDYVTTRRQPEPELPEEEETPEQVVEEEAPAETCAETLDAPVESEEEIVSEETLLQTESASAGVSASAPGMDGFYNVVGDDADSGGGESLLATIDDVNIEEAIAVEEAAPAVEEPGNATARAETDEFDQILDDIGADDDLKNLVDMAAPGSGNETETRTEPPVAEEPRTGEGLQAAEITEEIVSEETSSQTESAPAGVSASAPGMDGFYNVVGDDAGNAADNDALLAAVDDV</sequence>
<feature type="compositionally biased region" description="Basic and acidic residues" evidence="2">
    <location>
        <begin position="499"/>
        <end position="513"/>
    </location>
</feature>
<gene>
    <name evidence="3" type="ORF">A2519_16635</name>
</gene>
<evidence type="ECO:0000313" key="3">
    <source>
        <dbReference type="EMBL" id="OGK02295.1"/>
    </source>
</evidence>
<comment type="caution">
    <text evidence="3">The sequence shown here is derived from an EMBL/GenBank/DDBJ whole genome shotgun (WGS) entry which is preliminary data.</text>
</comment>
<evidence type="ECO:0000256" key="2">
    <source>
        <dbReference type="SAM" id="MobiDB-lite"/>
    </source>
</evidence>
<proteinExistence type="predicted"/>
<dbReference type="Proteomes" id="UP000179243">
    <property type="component" value="Unassembled WGS sequence"/>
</dbReference>
<feature type="region of interest" description="Disordered" evidence="2">
    <location>
        <begin position="264"/>
        <end position="285"/>
    </location>
</feature>
<dbReference type="Pfam" id="PF13432">
    <property type="entry name" value="TPR_16"/>
    <property type="match status" value="1"/>
</dbReference>
<name>A0A1F7F6J0_UNCRA</name>
<dbReference type="Gene3D" id="1.25.40.10">
    <property type="entry name" value="Tetratricopeptide repeat domain"/>
    <property type="match status" value="1"/>
</dbReference>
<feature type="region of interest" description="Disordered" evidence="2">
    <location>
        <begin position="351"/>
        <end position="376"/>
    </location>
</feature>
<feature type="repeat" description="TPR" evidence="1">
    <location>
        <begin position="89"/>
        <end position="122"/>
    </location>
</feature>
<dbReference type="AlphaFoldDB" id="A0A1F7F6J0"/>
<evidence type="ECO:0000313" key="4">
    <source>
        <dbReference type="Proteomes" id="UP000179243"/>
    </source>
</evidence>
<reference evidence="3 4" key="1">
    <citation type="journal article" date="2016" name="Nat. Commun.">
        <title>Thousands of microbial genomes shed light on interconnected biogeochemical processes in an aquifer system.</title>
        <authorList>
            <person name="Anantharaman K."/>
            <person name="Brown C.T."/>
            <person name="Hug L.A."/>
            <person name="Sharon I."/>
            <person name="Castelle C.J."/>
            <person name="Probst A.J."/>
            <person name="Thomas B.C."/>
            <person name="Singh A."/>
            <person name="Wilkins M.J."/>
            <person name="Karaoz U."/>
            <person name="Brodie E.L."/>
            <person name="Williams K.H."/>
            <person name="Hubbard S.S."/>
            <person name="Banfield J.F."/>
        </authorList>
    </citation>
    <scope>NUCLEOTIDE SEQUENCE [LARGE SCALE GENOMIC DNA]</scope>
</reference>
<dbReference type="PROSITE" id="PS50005">
    <property type="entry name" value="TPR"/>
    <property type="match status" value="2"/>
</dbReference>
<accession>A0A1F7F6J0</accession>
<feature type="compositionally biased region" description="Acidic residues" evidence="2">
    <location>
        <begin position="357"/>
        <end position="374"/>
    </location>
</feature>
<feature type="region of interest" description="Disordered" evidence="2">
    <location>
        <begin position="488"/>
        <end position="561"/>
    </location>
</feature>
<dbReference type="SMART" id="SM00028">
    <property type="entry name" value="TPR"/>
    <property type="match status" value="3"/>
</dbReference>
<dbReference type="InterPro" id="IPR019734">
    <property type="entry name" value="TPR_rpt"/>
</dbReference>
<protein>
    <submittedName>
        <fullName evidence="3">Uncharacterized protein</fullName>
    </submittedName>
</protein>
<organism evidence="3 4">
    <name type="scientific">Candidatus Raymondbacteria bacterium RIFOXYD12_FULL_49_13</name>
    <dbReference type="NCBI Taxonomy" id="1817890"/>
    <lineage>
        <taxon>Bacteria</taxon>
        <taxon>Raymondiibacteriota</taxon>
    </lineage>
</organism>
<feature type="compositionally biased region" description="Low complexity" evidence="2">
    <location>
        <begin position="529"/>
        <end position="548"/>
    </location>
</feature>